<feature type="binding site" evidence="3">
    <location>
        <position position="141"/>
    </location>
    <ligand>
        <name>a divalent metal cation</name>
        <dbReference type="ChEBI" id="CHEBI:60240"/>
    </ligand>
</feature>
<evidence type="ECO:0000256" key="2">
    <source>
        <dbReference type="ARBA" id="ARBA00022723"/>
    </source>
</evidence>
<protein>
    <recommendedName>
        <fullName evidence="5">Damage-inducible protein DinB</fullName>
    </recommendedName>
</protein>
<dbReference type="Pfam" id="PF05163">
    <property type="entry name" value="DinB"/>
    <property type="match status" value="1"/>
</dbReference>
<dbReference type="SUPFAM" id="SSF109854">
    <property type="entry name" value="DinB/YfiT-like putative metalloenzymes"/>
    <property type="match status" value="1"/>
</dbReference>
<dbReference type="PANTHER" id="PTHR37302:SF1">
    <property type="entry name" value="PROTEIN DINB"/>
    <property type="match status" value="1"/>
</dbReference>
<dbReference type="EMBL" id="FN543108">
    <property type="protein sequence ID" value="CBA33139.1"/>
    <property type="molecule type" value="Genomic_DNA"/>
</dbReference>
<organism evidence="4">
    <name type="scientific">Curvibacter symbiont subsp. Hydra magnipapillata</name>
    <dbReference type="NCBI Taxonomy" id="667019"/>
    <lineage>
        <taxon>Bacteria</taxon>
        <taxon>Pseudomonadati</taxon>
        <taxon>Pseudomonadota</taxon>
        <taxon>Betaproteobacteria</taxon>
        <taxon>Burkholderiales</taxon>
        <taxon>Comamonadaceae</taxon>
        <taxon>Curvibacter</taxon>
    </lineage>
</organism>
<feature type="binding site" evidence="3">
    <location>
        <position position="145"/>
    </location>
    <ligand>
        <name>a divalent metal cation</name>
        <dbReference type="ChEBI" id="CHEBI:60240"/>
    </ligand>
</feature>
<name>C9YG55_CURXX</name>
<sequence>MQVPQTPIPEPLMSLAILKTLFAQKTWANAELFDAMHLVDAVQHAEPLHIATRTLNHIYVVDRIFRAHLLGEAHGYTQTNTDDTPALGDLHFAAAETDHWFETYVAGLGEAALAENLSFQFTDGDAGRMTREEMLFHVLAHGSYHRGNVGQVLKGIGMAPPRDLLTKFLHQREPARRQPA</sequence>
<evidence type="ECO:0008006" key="5">
    <source>
        <dbReference type="Google" id="ProtNLM"/>
    </source>
</evidence>
<proteinExistence type="inferred from homology"/>
<evidence type="ECO:0000256" key="1">
    <source>
        <dbReference type="ARBA" id="ARBA00008635"/>
    </source>
</evidence>
<keyword evidence="2 3" id="KW-0479">Metal-binding</keyword>
<feature type="binding site" evidence="3">
    <location>
        <position position="57"/>
    </location>
    <ligand>
        <name>a divalent metal cation</name>
        <dbReference type="ChEBI" id="CHEBI:60240"/>
    </ligand>
</feature>
<accession>C9YG55</accession>
<dbReference type="Gene3D" id="1.20.120.450">
    <property type="entry name" value="dinb family like domain"/>
    <property type="match status" value="1"/>
</dbReference>
<comment type="similarity">
    <text evidence="1">Belongs to the DinB family.</text>
</comment>
<evidence type="ECO:0000313" key="4">
    <source>
        <dbReference type="EMBL" id="CBA33139.1"/>
    </source>
</evidence>
<dbReference type="GO" id="GO:0046872">
    <property type="term" value="F:metal ion binding"/>
    <property type="evidence" value="ECO:0007669"/>
    <property type="project" value="UniProtKB-KW"/>
</dbReference>
<dbReference type="InterPro" id="IPR034660">
    <property type="entry name" value="DinB/YfiT-like"/>
</dbReference>
<dbReference type="InterPro" id="IPR007837">
    <property type="entry name" value="DinB"/>
</dbReference>
<reference evidence="4" key="1">
    <citation type="journal article" date="2010" name="Nature">
        <title>The Dynamic genome of Hydra.</title>
        <authorList>
            <person name="Chapman J.A."/>
            <person name="Kirkness E.F."/>
            <person name="Simakov O."/>
            <person name="Hampson S.E."/>
            <person name="Mitros T."/>
            <person name="Weinmaier T."/>
            <person name="Rattei T."/>
            <person name="Balasubramanian P.G."/>
            <person name="Borman J."/>
            <person name="Busam D."/>
            <person name="Disbennett K."/>
            <person name="Pfannkoch C."/>
            <person name="Sumin N."/>
            <person name="Sutton G."/>
            <person name="Viswanathan L."/>
            <person name="Walenz B."/>
            <person name="Goodstein D.M."/>
            <person name="Hellsten U."/>
            <person name="Kawashima T."/>
            <person name="Prochnik S.E."/>
            <person name="Putnam N.H."/>
            <person name="Shu S."/>
            <person name="Blumberg B."/>
            <person name="Dana C.E."/>
            <person name="Gee L."/>
            <person name="Kibler D.F."/>
            <person name="Law L."/>
            <person name="Lindgens D."/>
            <person name="Martinez D.E."/>
            <person name="Peng J."/>
            <person name="Wigge P.A."/>
            <person name="Bertulat B."/>
            <person name="Guder C."/>
            <person name="Nakamura Y."/>
            <person name="Ozbek S."/>
            <person name="Watanabe H."/>
            <person name="Khalturin K."/>
            <person name="Hemmrich G."/>
            <person name="Franke A."/>
            <person name="Augustin R."/>
            <person name="Fraune S."/>
            <person name="Hayakawa E."/>
            <person name="Hayakawa S."/>
            <person name="Hirose M."/>
            <person name="Hwang J."/>
            <person name="Ikeo K."/>
            <person name="Nishimiya-Fujisawa C."/>
            <person name="Ogura A."/>
            <person name="Takahashi T."/>
            <person name="Steinmetz P.R."/>
            <person name="Zhang X."/>
            <person name="Aufschnaiter R."/>
            <person name="Eder M.K."/>
            <person name="Gorny A.K."/>
            <person name="Salvenmoser W."/>
            <person name="Heimberg A.M."/>
            <person name="Wheeler B.M."/>
            <person name="Peterson K.J."/>
            <person name="Boettger A."/>
            <person name="Tischler P."/>
            <person name="Wolf A."/>
            <person name="Gojobori T."/>
            <person name="Remington K.A."/>
            <person name="Strausberg R.L."/>
            <person name="Venter J."/>
            <person name="Technau U."/>
            <person name="Hobmayer B."/>
            <person name="Bosch T.C."/>
            <person name="Holstein T.W."/>
            <person name="Fujisawa T."/>
            <person name="Bode H.R."/>
            <person name="David C.N."/>
            <person name="Rokhsar D.S."/>
            <person name="Steele R.E."/>
        </authorList>
    </citation>
    <scope>NUCLEOTIDE SEQUENCE</scope>
</reference>
<evidence type="ECO:0000256" key="3">
    <source>
        <dbReference type="PIRSR" id="PIRSR607837-1"/>
    </source>
</evidence>
<gene>
    <name evidence="4" type="ORF">Csp_B17550</name>
</gene>
<dbReference type="PANTHER" id="PTHR37302">
    <property type="entry name" value="SLR1116 PROTEIN"/>
    <property type="match status" value="1"/>
</dbReference>
<dbReference type="AlphaFoldDB" id="C9YG55"/>